<feature type="domain" description="Biotin carboxylation" evidence="12">
    <location>
        <begin position="6"/>
        <end position="449"/>
    </location>
</feature>
<evidence type="ECO:0000259" key="11">
    <source>
        <dbReference type="PROSITE" id="PS50975"/>
    </source>
</evidence>
<evidence type="ECO:0000259" key="10">
    <source>
        <dbReference type="PROSITE" id="PS50968"/>
    </source>
</evidence>
<dbReference type="SUPFAM" id="SSF56059">
    <property type="entry name" value="Glutathione synthetase ATP-binding domain-like"/>
    <property type="match status" value="1"/>
</dbReference>
<dbReference type="PROSITE" id="PS50989">
    <property type="entry name" value="COA_CT_CTER"/>
    <property type="match status" value="1"/>
</dbReference>
<dbReference type="EMBL" id="CAFBQP010000084">
    <property type="protein sequence ID" value="CAB5066798.1"/>
    <property type="molecule type" value="Genomic_DNA"/>
</dbReference>
<dbReference type="EMBL" id="CAEZYY010000003">
    <property type="protein sequence ID" value="CAB4741995.1"/>
    <property type="molecule type" value="Genomic_DNA"/>
</dbReference>
<name>A0A6J6T4U1_9ZZZZ</name>
<evidence type="ECO:0000259" key="14">
    <source>
        <dbReference type="PROSITE" id="PS50989"/>
    </source>
</evidence>
<dbReference type="SMART" id="SM00878">
    <property type="entry name" value="Biotin_carb_C"/>
    <property type="match status" value="1"/>
</dbReference>
<dbReference type="GO" id="GO:2001295">
    <property type="term" value="P:malonyl-CoA biosynthetic process"/>
    <property type="evidence" value="ECO:0007669"/>
    <property type="project" value="UniProtKB-UniPathway"/>
</dbReference>
<proteinExistence type="predicted"/>
<dbReference type="InterPro" id="IPR011762">
    <property type="entry name" value="COA_CT_N"/>
</dbReference>
<dbReference type="GO" id="GO:0005524">
    <property type="term" value="F:ATP binding"/>
    <property type="evidence" value="ECO:0007669"/>
    <property type="project" value="UniProtKB-KW"/>
</dbReference>
<gene>
    <name evidence="15" type="ORF">UFOPK2806_00445</name>
    <name evidence="16" type="ORF">UFOPK4306_01915</name>
</gene>
<evidence type="ECO:0000256" key="7">
    <source>
        <dbReference type="ARBA" id="ARBA00023267"/>
    </source>
</evidence>
<evidence type="ECO:0000256" key="4">
    <source>
        <dbReference type="ARBA" id="ARBA00022598"/>
    </source>
</evidence>
<evidence type="ECO:0000256" key="6">
    <source>
        <dbReference type="ARBA" id="ARBA00022840"/>
    </source>
</evidence>
<dbReference type="InterPro" id="IPR029045">
    <property type="entry name" value="ClpP/crotonase-like_dom_sf"/>
</dbReference>
<dbReference type="InterPro" id="IPR005482">
    <property type="entry name" value="Biotin_COase_C"/>
</dbReference>
<organism evidence="15">
    <name type="scientific">freshwater metagenome</name>
    <dbReference type="NCBI Taxonomy" id="449393"/>
    <lineage>
        <taxon>unclassified sequences</taxon>
        <taxon>metagenomes</taxon>
        <taxon>ecological metagenomes</taxon>
    </lineage>
</organism>
<dbReference type="InterPro" id="IPR050856">
    <property type="entry name" value="Biotin_carboxylase_complex"/>
</dbReference>
<dbReference type="PROSITE" id="PS50975">
    <property type="entry name" value="ATP_GRASP"/>
    <property type="match status" value="1"/>
</dbReference>
<evidence type="ECO:0000256" key="9">
    <source>
        <dbReference type="SAM" id="MobiDB-lite"/>
    </source>
</evidence>
<evidence type="ECO:0000313" key="16">
    <source>
        <dbReference type="EMBL" id="CAB5066798.1"/>
    </source>
</evidence>
<dbReference type="GO" id="GO:0046872">
    <property type="term" value="F:metal ion binding"/>
    <property type="evidence" value="ECO:0007669"/>
    <property type="project" value="InterPro"/>
</dbReference>
<dbReference type="Gene3D" id="2.40.50.100">
    <property type="match status" value="1"/>
</dbReference>
<dbReference type="InterPro" id="IPR011761">
    <property type="entry name" value="ATP-grasp"/>
</dbReference>
<dbReference type="Pfam" id="PF00364">
    <property type="entry name" value="Biotin_lipoyl"/>
    <property type="match status" value="1"/>
</dbReference>
<comment type="cofactor">
    <cofactor evidence="1">
        <name>biotin</name>
        <dbReference type="ChEBI" id="CHEBI:57586"/>
    </cofactor>
</comment>
<dbReference type="SUPFAM" id="SSF51246">
    <property type="entry name" value="Rudiment single hybrid motif"/>
    <property type="match status" value="1"/>
</dbReference>
<evidence type="ECO:0000259" key="12">
    <source>
        <dbReference type="PROSITE" id="PS50979"/>
    </source>
</evidence>
<feature type="domain" description="Lipoyl-binding" evidence="10">
    <location>
        <begin position="475"/>
        <end position="562"/>
    </location>
</feature>
<dbReference type="PROSITE" id="PS50968">
    <property type="entry name" value="BIOTINYL_LIPOYL"/>
    <property type="match status" value="1"/>
</dbReference>
<dbReference type="Pfam" id="PF02785">
    <property type="entry name" value="Biotin_carb_C"/>
    <property type="match status" value="1"/>
</dbReference>
<dbReference type="UniPathway" id="UPA00655">
    <property type="reaction ID" value="UER00711"/>
</dbReference>
<dbReference type="FunFam" id="3.30.1490.20:FF:000003">
    <property type="entry name" value="acetyl-CoA carboxylase isoform X1"/>
    <property type="match status" value="1"/>
</dbReference>
<evidence type="ECO:0000256" key="5">
    <source>
        <dbReference type="ARBA" id="ARBA00022741"/>
    </source>
</evidence>
<dbReference type="InterPro" id="IPR011764">
    <property type="entry name" value="Biotin_carboxylation_dom"/>
</dbReference>
<keyword evidence="7" id="KW-0092">Biotin</keyword>
<keyword evidence="5" id="KW-0547">Nucleotide-binding</keyword>
<dbReference type="Gene3D" id="3.90.226.10">
    <property type="entry name" value="2-enoyl-CoA Hydratase, Chain A, domain 1"/>
    <property type="match status" value="2"/>
</dbReference>
<dbReference type="EC" id="6.4.1.2" evidence="3"/>
<protein>
    <recommendedName>
        <fullName evidence="3">acetyl-CoA carboxylase</fullName>
        <ecNumber evidence="3">6.4.1.2</ecNumber>
    </recommendedName>
</protein>
<keyword evidence="6" id="KW-0067">ATP-binding</keyword>
<comment type="pathway">
    <text evidence="2">Lipid metabolism; malonyl-CoA biosynthesis; malonyl-CoA from acetyl-CoA: step 1/1.</text>
</comment>
<dbReference type="PANTHER" id="PTHR18866:SF33">
    <property type="entry name" value="METHYLCROTONOYL-COA CARBOXYLASE SUBUNIT ALPHA, MITOCHONDRIAL-RELATED"/>
    <property type="match status" value="1"/>
</dbReference>
<dbReference type="CDD" id="cd06850">
    <property type="entry name" value="biotinyl_domain"/>
    <property type="match status" value="1"/>
</dbReference>
<dbReference type="Gene3D" id="3.30.470.20">
    <property type="entry name" value="ATP-grasp fold, B domain"/>
    <property type="match status" value="1"/>
</dbReference>
<sequence length="1132" mass="118675">MTTEHKMQRVLVANRGEIAIRVATAAAGLGIESVAVYAPVDAAALHVRAATSSLALTGTGDGVAAYLDGAALVAAALAAGCDCVHPGYGFLSESAAFAQQCVDAGLVFVGPSPDTLALFGDKVRARALAESVSVPVIQGSGGVANAADAAAFARSVGYPVILKAAAGGGGRGMRVVTSAADMDEAFARCTSEAAASFGDGTIFVERFVVRPRHIEVQVLGDSSGSVVHLYDRDCSVQIRHQKVIEIAPAAGLEAGLRDRLLADAVTLARAAGLSTAATIEFLVLPETGEYFFIEGNARIQVEHTVTEQVTGVDLVQAQFRLAAGAPLSALGLASQAGVPSPRGFAVQARVVARGTGTMAGYREPTGAGVRVDSCGYAGYAPPAAFDPLFAKVIGQGLSLDAAVDRTRRALNDFHVSGLPTNIEQLLAYLAMPAVRSGDARTTLADEAPATQSPSVHGLAVFLAEHDRGSTATDGQAQAGQPPIADWPHEPGDEFVRAPMAATLLEIRVREGDAVLAGTTLAVTTAMKMETVLTAPCDGVVARVLDAEPGSTVAAGQVLVLVRPSTVSTGDAVAPTAATETWEPLLAAVDELRALASARLAPGSTDPGVVRQRSRGKLTCRERITELLDEGSFREVGSVAGFISYGPDGTIEDFTPANHVGGSGTVDGRPMIVCADDFTSRGGHSDGAIATKSTHLDRLSIELRVPSVRLLDGSSGGGSVASMVPQQRKEGEATAQESDGAIAAGKPRVSGSGGSFLPGHLFSTMYAEQLSTVPVVNVLMGSVVGLGAAKAVLGHFSVMVRDTAQLFVAGPPVVRHAVGYEVTKEDLGGWHIHCRNGSVDNLALSEEDALAQTRRFLSYLPQSVEEVAPALVPGPEDHADRRDEELLTIIPRRRTMTFDMRRTIELMVDRGSFFEIGPHWGTDQIVGFARFAGRVVGVLASDSRHPNGGAMTADGCNKLIRHLDLCDLFHIPILNLVDSPGFAVGIDHETASTIRRGGAWMIAFAQVTAPVCTVVIRRSFGVAGNNYATPREQPSVRYVWPAADMGGIPPEGGIEAAYKRQLAEAEDPEAFRAELMARIESARGPLGPLSKFQVEEMIDPRDTRRLVCEWLHIAYRIVSRPNRLGSRPLGFRP</sequence>
<evidence type="ECO:0000256" key="2">
    <source>
        <dbReference type="ARBA" id="ARBA00004956"/>
    </source>
</evidence>
<dbReference type="InterPro" id="IPR005481">
    <property type="entry name" value="BC-like_N"/>
</dbReference>
<dbReference type="SUPFAM" id="SSF52440">
    <property type="entry name" value="PreATP-grasp domain"/>
    <property type="match status" value="1"/>
</dbReference>
<evidence type="ECO:0000256" key="1">
    <source>
        <dbReference type="ARBA" id="ARBA00001953"/>
    </source>
</evidence>
<dbReference type="InterPro" id="IPR005479">
    <property type="entry name" value="CPAse_ATP-bd"/>
</dbReference>
<dbReference type="InterPro" id="IPR011053">
    <property type="entry name" value="Single_hybrid_motif"/>
</dbReference>
<evidence type="ECO:0000256" key="3">
    <source>
        <dbReference type="ARBA" id="ARBA00013058"/>
    </source>
</evidence>
<dbReference type="GO" id="GO:0003989">
    <property type="term" value="F:acetyl-CoA carboxylase activity"/>
    <property type="evidence" value="ECO:0007669"/>
    <property type="project" value="UniProtKB-EC"/>
</dbReference>
<feature type="domain" description="ATP-grasp" evidence="11">
    <location>
        <begin position="126"/>
        <end position="323"/>
    </location>
</feature>
<accession>A0A6J6T4U1</accession>
<dbReference type="PROSITE" id="PS50980">
    <property type="entry name" value="COA_CT_NTER"/>
    <property type="match status" value="1"/>
</dbReference>
<dbReference type="PROSITE" id="PS50979">
    <property type="entry name" value="BC"/>
    <property type="match status" value="1"/>
</dbReference>
<dbReference type="Pfam" id="PF00289">
    <property type="entry name" value="Biotin_carb_N"/>
    <property type="match status" value="1"/>
</dbReference>
<dbReference type="SUPFAM" id="SSF51230">
    <property type="entry name" value="Single hybrid motif"/>
    <property type="match status" value="1"/>
</dbReference>
<evidence type="ECO:0000313" key="15">
    <source>
        <dbReference type="EMBL" id="CAB4741995.1"/>
    </source>
</evidence>
<feature type="region of interest" description="Disordered" evidence="9">
    <location>
        <begin position="712"/>
        <end position="747"/>
    </location>
</feature>
<dbReference type="InterPro" id="IPR011763">
    <property type="entry name" value="COA_CT_C"/>
</dbReference>
<keyword evidence="4" id="KW-0436">Ligase</keyword>
<evidence type="ECO:0000259" key="13">
    <source>
        <dbReference type="PROSITE" id="PS50980"/>
    </source>
</evidence>
<dbReference type="PANTHER" id="PTHR18866">
    <property type="entry name" value="CARBOXYLASE:PYRUVATE/ACETYL-COA/PROPIONYL-COA CARBOXYLASE"/>
    <property type="match status" value="1"/>
</dbReference>
<dbReference type="Pfam" id="PF01039">
    <property type="entry name" value="Carboxyl_trans"/>
    <property type="match status" value="1"/>
</dbReference>
<dbReference type="Pfam" id="PF02786">
    <property type="entry name" value="CPSase_L_D2"/>
    <property type="match status" value="1"/>
</dbReference>
<feature type="domain" description="CoA carboxyltransferase N-terminal" evidence="13">
    <location>
        <begin position="578"/>
        <end position="871"/>
    </location>
</feature>
<dbReference type="InterPro" id="IPR011054">
    <property type="entry name" value="Rudment_hybrid_motif"/>
</dbReference>
<keyword evidence="8" id="KW-0511">Multifunctional enzyme</keyword>
<dbReference type="SUPFAM" id="SSF52096">
    <property type="entry name" value="ClpP/crotonase"/>
    <property type="match status" value="2"/>
</dbReference>
<feature type="domain" description="CoA carboxyltransferase C-terminal" evidence="14">
    <location>
        <begin position="877"/>
        <end position="1112"/>
    </location>
</feature>
<dbReference type="InterPro" id="IPR034733">
    <property type="entry name" value="AcCoA_carboxyl_beta"/>
</dbReference>
<dbReference type="PROSITE" id="PS00866">
    <property type="entry name" value="CPSASE_1"/>
    <property type="match status" value="1"/>
</dbReference>
<dbReference type="InterPro" id="IPR016185">
    <property type="entry name" value="PreATP-grasp_dom_sf"/>
</dbReference>
<feature type="compositionally biased region" description="Polar residues" evidence="9">
    <location>
        <begin position="469"/>
        <end position="478"/>
    </location>
</feature>
<evidence type="ECO:0000256" key="8">
    <source>
        <dbReference type="ARBA" id="ARBA00023268"/>
    </source>
</evidence>
<reference evidence="15" key="1">
    <citation type="submission" date="2020-05" db="EMBL/GenBank/DDBJ databases">
        <authorList>
            <person name="Chiriac C."/>
            <person name="Salcher M."/>
            <person name="Ghai R."/>
            <person name="Kavagutti S V."/>
        </authorList>
    </citation>
    <scope>NUCLEOTIDE SEQUENCE</scope>
</reference>
<dbReference type="AlphaFoldDB" id="A0A6J6T4U1"/>
<dbReference type="InterPro" id="IPR000089">
    <property type="entry name" value="Biotin_lipoyl"/>
</dbReference>
<feature type="region of interest" description="Disordered" evidence="9">
    <location>
        <begin position="469"/>
        <end position="492"/>
    </location>
</feature>